<organism evidence="3">
    <name type="scientific">Candidatus Berkiella aquae</name>
    <dbReference type="NCBI Taxonomy" id="295108"/>
    <lineage>
        <taxon>Bacteria</taxon>
        <taxon>Pseudomonadati</taxon>
        <taxon>Pseudomonadota</taxon>
        <taxon>Gammaproteobacteria</taxon>
        <taxon>Candidatus Berkiellales</taxon>
        <taxon>Candidatus Berkiellaceae</taxon>
        <taxon>Candidatus Berkiella</taxon>
    </lineage>
</organism>
<dbReference type="Pfam" id="PF23127">
    <property type="entry name" value="DotM_C"/>
    <property type="match status" value="1"/>
</dbReference>
<gene>
    <name evidence="4" type="primary">icmP</name>
    <name evidence="4" type="ORF">HT99x_006800</name>
    <name evidence="3" type="ORF">HT99x_01754</name>
</gene>
<dbReference type="AlphaFoldDB" id="A0A0Q9YWB6"/>
<dbReference type="EMBL" id="LKAJ02000001">
    <property type="protein sequence ID" value="MCS5711135.1"/>
    <property type="molecule type" value="Genomic_DNA"/>
</dbReference>
<protein>
    <submittedName>
        <fullName evidence="4">Type IVB secretion system coupling complex protein DotM/IcmP</fullName>
    </submittedName>
</protein>
<evidence type="ECO:0000313" key="4">
    <source>
        <dbReference type="EMBL" id="MCS5711135.1"/>
    </source>
</evidence>
<feature type="transmembrane region" description="Helical" evidence="1">
    <location>
        <begin position="20"/>
        <end position="41"/>
    </location>
</feature>
<reference evidence="3" key="1">
    <citation type="submission" date="2015-09" db="EMBL/GenBank/DDBJ databases">
        <title>Draft Genome Sequences of Two Novel Amoeba-resistant Intranuclear Bacteria, Candidatus Berkiella cookevillensis and Candidatus Berkiella aquae.</title>
        <authorList>
            <person name="Mehari Y.T."/>
            <person name="Arivett B.A."/>
            <person name="Farone A.L."/>
            <person name="Gunderson J.H."/>
            <person name="Farone M.B."/>
        </authorList>
    </citation>
    <scope>NUCLEOTIDE SEQUENCE [LARGE SCALE GENOMIC DNA]</scope>
    <source>
        <strain evidence="3">HT99</strain>
    </source>
</reference>
<keyword evidence="5" id="KW-1185">Reference proteome</keyword>
<dbReference type="STRING" id="295108.HT99x_01754"/>
<accession>A0A0Q9YWB6</accession>
<keyword evidence="1" id="KW-0812">Transmembrane</keyword>
<sequence>MSKGGGGGGGGGGAGGDENAYAMLWILAVIAVVVGVVWYFFKNQLIQAFIAIKKYEILAVSFFINNENVQKAIQWTDRVTPQTIGAQEAQIISTFIGQYLMYPICFILIVMAIVMLKGTATMRFTKAYNMDTLAHQEKDNWPQIAPVVDLDLIGEDINKGPWAMSMNPMQFAKHYKLLKVEMVADRKAAWRTGGMTKATLIRDLATQAFAGQLGPLWQGVDALPPHTKALYAAFLARVEHDTDACRAYMGKLARSAAKGTMDYSDTDEYIKKYKSKAADMCQKRHAYVSTVMAEMLLLARTDGVLASADFLWVKPIDRRLWYILNCVGRQVSVPEVAGVFAHFFAERELSRALTVPMVDEATNALEKAIINTIYVPEEGEEIPQAEMN</sequence>
<dbReference type="RefSeq" id="WP_075066377.1">
    <property type="nucleotide sequence ID" value="NZ_LKAJ02000001.1"/>
</dbReference>
<keyword evidence="1" id="KW-1133">Transmembrane helix</keyword>
<dbReference type="Proteomes" id="UP000051497">
    <property type="component" value="Unassembled WGS sequence"/>
</dbReference>
<proteinExistence type="predicted"/>
<name>A0A0Q9YWB6_9GAMM</name>
<evidence type="ECO:0000313" key="3">
    <source>
        <dbReference type="EMBL" id="KRG21198.1"/>
    </source>
</evidence>
<dbReference type="InterPro" id="IPR049921">
    <property type="entry name" value="DotM-like"/>
</dbReference>
<comment type="caution">
    <text evidence="3">The sequence shown here is derived from an EMBL/GenBank/DDBJ whole genome shotgun (WGS) entry which is preliminary data.</text>
</comment>
<dbReference type="OrthoDB" id="5616932at2"/>
<evidence type="ECO:0000256" key="1">
    <source>
        <dbReference type="SAM" id="Phobius"/>
    </source>
</evidence>
<reference evidence="4" key="2">
    <citation type="journal article" date="2016" name="Genome Announc.">
        <title>Draft Genome Sequences of Two Novel Amoeba-Resistant Intranuclear Bacteria, 'Candidatus Berkiella cookevillensis' and 'Candidatus Berkiella aquae'.</title>
        <authorList>
            <person name="Mehari Y.T."/>
            <person name="Arivett B.A."/>
            <person name="Farone A.L."/>
            <person name="Gunderson J.H."/>
            <person name="Farone M.B."/>
        </authorList>
    </citation>
    <scope>NUCLEOTIDE SEQUENCE</scope>
    <source>
        <strain evidence="4">HT99</strain>
    </source>
</reference>
<dbReference type="NCBIfam" id="NF033890">
    <property type="entry name" value="DotM_IcmP_IVB"/>
    <property type="match status" value="1"/>
</dbReference>
<feature type="domain" description="DotM C-terminal cytoplasmic" evidence="2">
    <location>
        <begin position="205"/>
        <end position="367"/>
    </location>
</feature>
<evidence type="ECO:0000313" key="5">
    <source>
        <dbReference type="Proteomes" id="UP000051497"/>
    </source>
</evidence>
<reference evidence="4" key="3">
    <citation type="submission" date="2021-06" db="EMBL/GenBank/DDBJ databases">
        <title>Genomic Description and Analysis of Intracellular Bacteria, Candidatus Berkiella cookevillensis and Candidatus Berkiella aquae.</title>
        <authorList>
            <person name="Kidane D.T."/>
            <person name="Mehari Y.T."/>
            <person name="Rice F.C."/>
            <person name="Arivett B.A."/>
            <person name="Farone A.L."/>
            <person name="Berk S.G."/>
            <person name="Farone M.B."/>
        </authorList>
    </citation>
    <scope>NUCLEOTIDE SEQUENCE</scope>
    <source>
        <strain evidence="4">HT99</strain>
    </source>
</reference>
<dbReference type="EMBL" id="LKAJ01000006">
    <property type="protein sequence ID" value="KRG21198.1"/>
    <property type="molecule type" value="Genomic_DNA"/>
</dbReference>
<keyword evidence="1" id="KW-0472">Membrane</keyword>
<evidence type="ECO:0000259" key="2">
    <source>
        <dbReference type="Pfam" id="PF23127"/>
    </source>
</evidence>
<dbReference type="InterPro" id="IPR056464">
    <property type="entry name" value="DotM_C"/>
</dbReference>
<feature type="transmembrane region" description="Helical" evidence="1">
    <location>
        <begin position="99"/>
        <end position="116"/>
    </location>
</feature>